<protein>
    <submittedName>
        <fullName evidence="7">Mercuric reductase</fullName>
    </submittedName>
</protein>
<dbReference type="InterPro" id="IPR004099">
    <property type="entry name" value="Pyr_nucl-diS_OxRdtase_dimer"/>
</dbReference>
<keyword evidence="3" id="KW-0285">Flavoprotein</keyword>
<dbReference type="PANTHER" id="PTHR43014">
    <property type="entry name" value="MERCURIC REDUCTASE"/>
    <property type="match status" value="1"/>
</dbReference>
<dbReference type="RefSeq" id="WP_188971586.1">
    <property type="nucleotide sequence ID" value="NZ_BMOL01000008.1"/>
</dbReference>
<keyword evidence="4" id="KW-0274">FAD</keyword>
<dbReference type="Pfam" id="PF02852">
    <property type="entry name" value="Pyr_redox_dim"/>
    <property type="match status" value="1"/>
</dbReference>
<dbReference type="SUPFAM" id="SSF51905">
    <property type="entry name" value="FAD/NAD(P)-binding domain"/>
    <property type="match status" value="1"/>
</dbReference>
<evidence type="ECO:0000259" key="5">
    <source>
        <dbReference type="Pfam" id="PF02852"/>
    </source>
</evidence>
<dbReference type="Gene3D" id="3.30.390.30">
    <property type="match status" value="1"/>
</dbReference>
<proteinExistence type="inferred from homology"/>
<reference evidence="8" key="1">
    <citation type="journal article" date="2019" name="Int. J. Syst. Evol. Microbiol.">
        <title>The Global Catalogue of Microorganisms (GCM) 10K type strain sequencing project: providing services to taxonomists for standard genome sequencing and annotation.</title>
        <authorList>
            <consortium name="The Broad Institute Genomics Platform"/>
            <consortium name="The Broad Institute Genome Sequencing Center for Infectious Disease"/>
            <person name="Wu L."/>
            <person name="Ma J."/>
        </authorList>
    </citation>
    <scope>NUCLEOTIDE SEQUENCE [LARGE SCALE GENOMIC DNA]</scope>
    <source>
        <strain evidence="8">JCM 15442</strain>
    </source>
</reference>
<dbReference type="EMBL" id="BMOL01000008">
    <property type="protein sequence ID" value="GGL82716.1"/>
    <property type="molecule type" value="Genomic_DNA"/>
</dbReference>
<dbReference type="PRINTS" id="PR00368">
    <property type="entry name" value="FADPNR"/>
</dbReference>
<dbReference type="PANTHER" id="PTHR43014:SF2">
    <property type="entry name" value="MERCURIC REDUCTASE"/>
    <property type="match status" value="1"/>
</dbReference>
<dbReference type="InterPro" id="IPR016156">
    <property type="entry name" value="FAD/NAD-linked_Rdtase_dimer_sf"/>
</dbReference>
<dbReference type="InterPro" id="IPR036188">
    <property type="entry name" value="FAD/NAD-bd_sf"/>
</dbReference>
<feature type="domain" description="FAD/NAD(P)-binding" evidence="6">
    <location>
        <begin position="23"/>
        <end position="336"/>
    </location>
</feature>
<dbReference type="Pfam" id="PF07992">
    <property type="entry name" value="Pyr_redox_2"/>
    <property type="match status" value="1"/>
</dbReference>
<evidence type="ECO:0000313" key="8">
    <source>
        <dbReference type="Proteomes" id="UP000639973"/>
    </source>
</evidence>
<dbReference type="Gene3D" id="3.50.50.60">
    <property type="entry name" value="FAD/NAD(P)-binding domain"/>
    <property type="match status" value="2"/>
</dbReference>
<comment type="caution">
    <text evidence="7">The sequence shown here is derived from an EMBL/GenBank/DDBJ whole genome shotgun (WGS) entry which is preliminary data.</text>
</comment>
<evidence type="ECO:0000256" key="1">
    <source>
        <dbReference type="ARBA" id="ARBA00001974"/>
    </source>
</evidence>
<sequence>MAPTHTTAEAQAQSATTPPSSALIIGAGQAGGPLAGALARAGWQVTLIEREHVGGTCVNEGCTPTKAMIASARAAHVARRSGELGVHARDVQVDLSQIVDRVQSIVKDFREGSRSGVLKAGVTLLDGAARFTGVRQVEVTLNDGGTRQLSADYVFINVGATPVWPDLPGLRDVGAMTSRDILLLRELPAHLLILGGGYISLEFAQLYARLGSRVTVVERGERLLSHEDADVAAALQTVLEDEGVTFLLDAEAIQTHKKEDGITLEVRQHGETQQLRGSHLLVAVGRTPSTDGLNVEATGAKLGQHGEVLVDERLQAADNVYALGDVKGGPAFTHISYDDFRIVRDDLLRGTRRTTGDRPVPYTLFTDPQLGRVGLDRQGAQHLGRPTRVYTLPMSSVARAIETGETAGLMRAVVDDATDLLLGATVLGHEGGEVMGALQLAMMGGLSATDLRNATLAHPTLCESINNLFLSEPEPLDGQAGSDS</sequence>
<dbReference type="PIRSF" id="PIRSF000350">
    <property type="entry name" value="Mercury_reductase_MerA"/>
    <property type="match status" value="1"/>
</dbReference>
<dbReference type="SUPFAM" id="SSF55424">
    <property type="entry name" value="FAD/NAD-linked reductases, dimerisation (C-terminal) domain"/>
    <property type="match status" value="1"/>
</dbReference>
<organism evidence="7 8">
    <name type="scientific">Deinococcus aerolatus</name>
    <dbReference type="NCBI Taxonomy" id="522487"/>
    <lineage>
        <taxon>Bacteria</taxon>
        <taxon>Thermotogati</taxon>
        <taxon>Deinococcota</taxon>
        <taxon>Deinococci</taxon>
        <taxon>Deinococcales</taxon>
        <taxon>Deinococcaceae</taxon>
        <taxon>Deinococcus</taxon>
    </lineage>
</organism>
<keyword evidence="8" id="KW-1185">Reference proteome</keyword>
<evidence type="ECO:0000259" key="6">
    <source>
        <dbReference type="Pfam" id="PF07992"/>
    </source>
</evidence>
<evidence type="ECO:0000256" key="4">
    <source>
        <dbReference type="ARBA" id="ARBA00022827"/>
    </source>
</evidence>
<dbReference type="Proteomes" id="UP000639973">
    <property type="component" value="Unassembled WGS sequence"/>
</dbReference>
<evidence type="ECO:0000256" key="2">
    <source>
        <dbReference type="ARBA" id="ARBA00007532"/>
    </source>
</evidence>
<evidence type="ECO:0000256" key="3">
    <source>
        <dbReference type="ARBA" id="ARBA00022630"/>
    </source>
</evidence>
<feature type="domain" description="Pyridine nucleotide-disulphide oxidoreductase dimerisation" evidence="5">
    <location>
        <begin position="360"/>
        <end position="467"/>
    </location>
</feature>
<comment type="cofactor">
    <cofactor evidence="1">
        <name>FAD</name>
        <dbReference type="ChEBI" id="CHEBI:57692"/>
    </cofactor>
</comment>
<dbReference type="PRINTS" id="PR00411">
    <property type="entry name" value="PNDRDTASEI"/>
</dbReference>
<evidence type="ECO:0000313" key="7">
    <source>
        <dbReference type="EMBL" id="GGL82716.1"/>
    </source>
</evidence>
<dbReference type="InterPro" id="IPR023753">
    <property type="entry name" value="FAD/NAD-binding_dom"/>
</dbReference>
<name>A0ABQ2GAG4_9DEIO</name>
<dbReference type="InterPro" id="IPR001100">
    <property type="entry name" value="Pyr_nuc-diS_OxRdtase"/>
</dbReference>
<comment type="similarity">
    <text evidence="2">Belongs to the class-I pyridine nucleotide-disulfide oxidoreductase family.</text>
</comment>
<accession>A0ABQ2GAG4</accession>
<gene>
    <name evidence="7" type="ORF">GCM10010840_20580</name>
</gene>